<dbReference type="RefSeq" id="XP_069211918.1">
    <property type="nucleotide sequence ID" value="XM_069351532.1"/>
</dbReference>
<dbReference type="EMBL" id="JBBXJM010000002">
    <property type="protein sequence ID" value="KAL1411974.1"/>
    <property type="molecule type" value="Genomic_DNA"/>
</dbReference>
<comment type="caution">
    <text evidence="1">The sequence shown here is derived from an EMBL/GenBank/DDBJ whole genome shotgun (WGS) entry which is preliminary data.</text>
</comment>
<dbReference type="GeneID" id="95984011"/>
<reference evidence="1 2" key="1">
    <citation type="submission" date="2023-08" db="EMBL/GenBank/DDBJ databases">
        <title>Annotated Genome Sequence of Vanrija albida AlHP1.</title>
        <authorList>
            <person name="Herzog R."/>
        </authorList>
    </citation>
    <scope>NUCLEOTIDE SEQUENCE [LARGE SCALE GENOMIC DNA]</scope>
    <source>
        <strain evidence="1 2">AlHP1</strain>
    </source>
</reference>
<proteinExistence type="predicted"/>
<keyword evidence="2" id="KW-1185">Reference proteome</keyword>
<sequence length="409" mass="47061">MLRQDTSILGKIAVKLTIEYSNVKLLWPPQEFVKEEDNIVSFSDGSTFGLEEAKSVHGREVFEVSHNLKERDFINTFPDFLDRQLIKAFTIQVSRHVPRYRSHLSDRNTALLRYWLEEFTVGGHPPGAHTIRVRGDLDKWALVDFLRSQRSNGLHVIQTDGGNGRASYIPGHYLQEVVEALEASNTSLTVFCEFLDDKHPIDRTVYSWPRSHKTIPAHGDNCRCWKTINHSQGRTRIVRRLDQVLERNKKLHGRVQKVVADVLVPARVLLYATNKKVAMQWKWNWRWSAGLWDDRQWVATRAPPKVAQPSDSLLTKLPAEIIERILELTTAAPDDLTPEQWRGLLNCVRDRDAFRSQSRATPGYDGHSPEFAVTMDEWMHNGKLWWDRGVPPAETHQAKRRKLAGGDSQ</sequence>
<organism evidence="1 2">
    <name type="scientific">Vanrija albida</name>
    <dbReference type="NCBI Taxonomy" id="181172"/>
    <lineage>
        <taxon>Eukaryota</taxon>
        <taxon>Fungi</taxon>
        <taxon>Dikarya</taxon>
        <taxon>Basidiomycota</taxon>
        <taxon>Agaricomycotina</taxon>
        <taxon>Tremellomycetes</taxon>
        <taxon>Trichosporonales</taxon>
        <taxon>Trichosporonaceae</taxon>
        <taxon>Vanrija</taxon>
    </lineage>
</organism>
<accession>A0ABR3QB61</accession>
<protein>
    <recommendedName>
        <fullName evidence="3">F-box domain-containing protein</fullName>
    </recommendedName>
</protein>
<evidence type="ECO:0000313" key="2">
    <source>
        <dbReference type="Proteomes" id="UP001565368"/>
    </source>
</evidence>
<evidence type="ECO:0000313" key="1">
    <source>
        <dbReference type="EMBL" id="KAL1411974.1"/>
    </source>
</evidence>
<name>A0ABR3QB61_9TREE</name>
<gene>
    <name evidence="1" type="ORF">Q8F55_002968</name>
</gene>
<evidence type="ECO:0008006" key="3">
    <source>
        <dbReference type="Google" id="ProtNLM"/>
    </source>
</evidence>
<dbReference type="Proteomes" id="UP001565368">
    <property type="component" value="Unassembled WGS sequence"/>
</dbReference>